<evidence type="ECO:0000256" key="5">
    <source>
        <dbReference type="ARBA" id="ARBA00023002"/>
    </source>
</evidence>
<evidence type="ECO:0000256" key="2">
    <source>
        <dbReference type="ARBA" id="ARBA00022630"/>
    </source>
</evidence>
<accession>A0A1Y2BTG6</accession>
<sequence>MDNNDNNSIERHVAIIGAGLAGLVTARHFLAEGWNVTVFEAQRSLGGVWERAYPFAALQTPSSTYHFGDFPFPFAVSRFATKQQLLNYFSAYAAHFGVLERIQFGSRVVQIRQRDDGRKGWSLDIQRDAFVKEQVFDFVVSCQGLYSGKARIPDLPGRETFGGPILHSSELIGSDVLQQPNVAILGSTKTAIDCITNRLANVNEPTPDLQTHMIFRKATWFYPNTIAWFFDVGILNNHRFTYSSVNWLRLIRNFFNIPSAASSESKVGSTPSQLEKSPLLPTNKADSQQQQQQDALQKHPSPWFLWAMGYKPTDSILPTYCIQSRCGSYGTQPPRFFDYFRSGLVKTHGPNLTISHLSPRTIHLSNTTTIENVDALVLATGYHQTMVLPDGSESLIENGGVFLYRNVVHPSVPDFAFVGTASSLTCITTSMSVHWLMALLRGDIDAPTESVQWAEIQRKREMAKNVCGDLPYGAGGVDAFPYLDSLCEELGVCPVRKVKRAEWWALGGWNPLVWIWEAVGEYVPADYRFDEIEREIRDAAEKRRRRVVV</sequence>
<dbReference type="Proteomes" id="UP000193642">
    <property type="component" value="Unassembled WGS sequence"/>
</dbReference>
<evidence type="ECO:0000313" key="8">
    <source>
        <dbReference type="Proteomes" id="UP000193642"/>
    </source>
</evidence>
<gene>
    <name evidence="7" type="ORF">BCR33DRAFT_721181</name>
</gene>
<dbReference type="OrthoDB" id="66881at2759"/>
<dbReference type="EMBL" id="MCGO01000047">
    <property type="protein sequence ID" value="ORY37994.1"/>
    <property type="molecule type" value="Genomic_DNA"/>
</dbReference>
<evidence type="ECO:0000256" key="1">
    <source>
        <dbReference type="ARBA" id="ARBA00009183"/>
    </source>
</evidence>
<feature type="region of interest" description="Disordered" evidence="6">
    <location>
        <begin position="262"/>
        <end position="293"/>
    </location>
</feature>
<dbReference type="PRINTS" id="PR00419">
    <property type="entry name" value="ADXRDTASE"/>
</dbReference>
<reference evidence="7 8" key="1">
    <citation type="submission" date="2016-07" db="EMBL/GenBank/DDBJ databases">
        <title>Pervasive Adenine N6-methylation of Active Genes in Fungi.</title>
        <authorList>
            <consortium name="DOE Joint Genome Institute"/>
            <person name="Mondo S.J."/>
            <person name="Dannebaum R.O."/>
            <person name="Kuo R.C."/>
            <person name="Labutti K."/>
            <person name="Haridas S."/>
            <person name="Kuo A."/>
            <person name="Salamov A."/>
            <person name="Ahrendt S.R."/>
            <person name="Lipzen A."/>
            <person name="Sullivan W."/>
            <person name="Andreopoulos W.B."/>
            <person name="Clum A."/>
            <person name="Lindquist E."/>
            <person name="Daum C."/>
            <person name="Ramamoorthy G.K."/>
            <person name="Gryganskyi A."/>
            <person name="Culley D."/>
            <person name="Magnuson J.K."/>
            <person name="James T.Y."/>
            <person name="O'Malley M.A."/>
            <person name="Stajich J.E."/>
            <person name="Spatafora J.W."/>
            <person name="Visel A."/>
            <person name="Grigoriev I.V."/>
        </authorList>
    </citation>
    <scope>NUCLEOTIDE SEQUENCE [LARGE SCALE GENOMIC DNA]</scope>
    <source>
        <strain evidence="7 8">JEL800</strain>
    </source>
</reference>
<keyword evidence="4" id="KW-0521">NADP</keyword>
<evidence type="ECO:0000256" key="6">
    <source>
        <dbReference type="SAM" id="MobiDB-lite"/>
    </source>
</evidence>
<keyword evidence="3" id="KW-0274">FAD</keyword>
<dbReference type="SUPFAM" id="SSF51905">
    <property type="entry name" value="FAD/NAD(P)-binding domain"/>
    <property type="match status" value="2"/>
</dbReference>
<dbReference type="GO" id="GO:0050661">
    <property type="term" value="F:NADP binding"/>
    <property type="evidence" value="ECO:0007669"/>
    <property type="project" value="InterPro"/>
</dbReference>
<dbReference type="Pfam" id="PF00743">
    <property type="entry name" value="FMO-like"/>
    <property type="match status" value="2"/>
</dbReference>
<evidence type="ECO:0000256" key="4">
    <source>
        <dbReference type="ARBA" id="ARBA00022857"/>
    </source>
</evidence>
<comment type="caution">
    <text evidence="7">The sequence shown here is derived from an EMBL/GenBank/DDBJ whole genome shotgun (WGS) entry which is preliminary data.</text>
</comment>
<organism evidence="7 8">
    <name type="scientific">Rhizoclosmatium globosum</name>
    <dbReference type="NCBI Taxonomy" id="329046"/>
    <lineage>
        <taxon>Eukaryota</taxon>
        <taxon>Fungi</taxon>
        <taxon>Fungi incertae sedis</taxon>
        <taxon>Chytridiomycota</taxon>
        <taxon>Chytridiomycota incertae sedis</taxon>
        <taxon>Chytridiomycetes</taxon>
        <taxon>Chytridiales</taxon>
        <taxon>Chytriomycetaceae</taxon>
        <taxon>Rhizoclosmatium</taxon>
    </lineage>
</organism>
<dbReference type="InterPro" id="IPR020946">
    <property type="entry name" value="Flavin_mOase-like"/>
</dbReference>
<keyword evidence="5" id="KW-0560">Oxidoreductase</keyword>
<dbReference type="PANTHER" id="PTHR23023">
    <property type="entry name" value="DIMETHYLANILINE MONOOXYGENASE"/>
    <property type="match status" value="1"/>
</dbReference>
<evidence type="ECO:0000313" key="7">
    <source>
        <dbReference type="EMBL" id="ORY37994.1"/>
    </source>
</evidence>
<feature type="compositionally biased region" description="Polar residues" evidence="6">
    <location>
        <begin position="262"/>
        <end position="275"/>
    </location>
</feature>
<dbReference type="STRING" id="329046.A0A1Y2BTG6"/>
<dbReference type="PIRSF" id="PIRSF000332">
    <property type="entry name" value="FMO"/>
    <property type="match status" value="1"/>
</dbReference>
<dbReference type="InterPro" id="IPR036188">
    <property type="entry name" value="FAD/NAD-bd_sf"/>
</dbReference>
<comment type="similarity">
    <text evidence="1">Belongs to the FMO family.</text>
</comment>
<keyword evidence="8" id="KW-1185">Reference proteome</keyword>
<name>A0A1Y2BTG6_9FUNG</name>
<dbReference type="InterPro" id="IPR050346">
    <property type="entry name" value="FMO-like"/>
</dbReference>
<dbReference type="AlphaFoldDB" id="A0A1Y2BTG6"/>
<protein>
    <submittedName>
        <fullName evidence="7">FAD/NAD(P)-binding domain-containing protein</fullName>
    </submittedName>
</protein>
<evidence type="ECO:0000256" key="3">
    <source>
        <dbReference type="ARBA" id="ARBA00022827"/>
    </source>
</evidence>
<dbReference type="Gene3D" id="3.50.50.60">
    <property type="entry name" value="FAD/NAD(P)-binding domain"/>
    <property type="match status" value="2"/>
</dbReference>
<dbReference type="GO" id="GO:0050660">
    <property type="term" value="F:flavin adenine dinucleotide binding"/>
    <property type="evidence" value="ECO:0007669"/>
    <property type="project" value="InterPro"/>
</dbReference>
<proteinExistence type="inferred from homology"/>
<dbReference type="GO" id="GO:0004499">
    <property type="term" value="F:N,N-dimethylaniline monooxygenase activity"/>
    <property type="evidence" value="ECO:0007669"/>
    <property type="project" value="InterPro"/>
</dbReference>
<keyword evidence="2" id="KW-0285">Flavoprotein</keyword>
<dbReference type="InterPro" id="IPR000960">
    <property type="entry name" value="Flavin_mOase"/>
</dbReference>